<protein>
    <submittedName>
        <fullName evidence="6">LysR family transcriptional regulator</fullName>
    </submittedName>
</protein>
<dbReference type="PANTHER" id="PTHR30118">
    <property type="entry name" value="HTH-TYPE TRANSCRIPTIONAL REGULATOR LEUO-RELATED"/>
    <property type="match status" value="1"/>
</dbReference>
<dbReference type="PROSITE" id="PS50931">
    <property type="entry name" value="HTH_LYSR"/>
    <property type="match status" value="1"/>
</dbReference>
<keyword evidence="4" id="KW-0804">Transcription</keyword>
<evidence type="ECO:0000256" key="4">
    <source>
        <dbReference type="ARBA" id="ARBA00023163"/>
    </source>
</evidence>
<accession>A0ABV7V700</accession>
<reference evidence="7" key="1">
    <citation type="journal article" date="2019" name="Int. J. Syst. Evol. Microbiol.">
        <title>The Global Catalogue of Microorganisms (GCM) 10K type strain sequencing project: providing services to taxonomists for standard genome sequencing and annotation.</title>
        <authorList>
            <consortium name="The Broad Institute Genomics Platform"/>
            <consortium name="The Broad Institute Genome Sequencing Center for Infectious Disease"/>
            <person name="Wu L."/>
            <person name="Ma J."/>
        </authorList>
    </citation>
    <scope>NUCLEOTIDE SEQUENCE [LARGE SCALE GENOMIC DNA]</scope>
    <source>
        <strain evidence="7">KCTC 42224</strain>
    </source>
</reference>
<dbReference type="InterPro" id="IPR050389">
    <property type="entry name" value="LysR-type_TF"/>
</dbReference>
<proteinExistence type="inferred from homology"/>
<dbReference type="InterPro" id="IPR000847">
    <property type="entry name" value="LysR_HTH_N"/>
</dbReference>
<organism evidence="6 7">
    <name type="scientific">Novosphingobium pokkalii</name>
    <dbReference type="NCBI Taxonomy" id="1770194"/>
    <lineage>
        <taxon>Bacteria</taxon>
        <taxon>Pseudomonadati</taxon>
        <taxon>Pseudomonadota</taxon>
        <taxon>Alphaproteobacteria</taxon>
        <taxon>Sphingomonadales</taxon>
        <taxon>Sphingomonadaceae</taxon>
        <taxon>Novosphingobium</taxon>
    </lineage>
</organism>
<dbReference type="PANTHER" id="PTHR30118:SF15">
    <property type="entry name" value="TRANSCRIPTIONAL REGULATORY PROTEIN"/>
    <property type="match status" value="1"/>
</dbReference>
<dbReference type="SUPFAM" id="SSF53850">
    <property type="entry name" value="Periplasmic binding protein-like II"/>
    <property type="match status" value="1"/>
</dbReference>
<dbReference type="PRINTS" id="PR00039">
    <property type="entry name" value="HTHLYSR"/>
</dbReference>
<dbReference type="SUPFAM" id="SSF46785">
    <property type="entry name" value="Winged helix' DNA-binding domain"/>
    <property type="match status" value="1"/>
</dbReference>
<evidence type="ECO:0000259" key="5">
    <source>
        <dbReference type="PROSITE" id="PS50931"/>
    </source>
</evidence>
<sequence>MDNIGTLDLNLLKTLDALLETRSVTAAAARLSLTQPTVSGMLARLREAFDDPLFVRAQRGIMPTPRAEALAAPLRQALHAIDALMQPVAFDPARAEQTISIAATDYAQRVLILPFLALLRREAPGIRVSVRPAGMVDMAAQMERGALDLALTTPEDAAETLKSRRLFDEHYVCVLREGHRAARARLDLDGFCALDHAIMSHDGTRFRGATDQALEAVGRSRKVVASVPNFTVLIDLVRSSDCCALLPSRLVAPEAGLAVVPPPIAITGFAKILVWHERTHNDALMRWVRDRLANLQV</sequence>
<keyword evidence="7" id="KW-1185">Reference proteome</keyword>
<evidence type="ECO:0000313" key="6">
    <source>
        <dbReference type="EMBL" id="MFC3672757.1"/>
    </source>
</evidence>
<dbReference type="Pfam" id="PF03466">
    <property type="entry name" value="LysR_substrate"/>
    <property type="match status" value="1"/>
</dbReference>
<evidence type="ECO:0000256" key="3">
    <source>
        <dbReference type="ARBA" id="ARBA00023125"/>
    </source>
</evidence>
<dbReference type="Gene3D" id="3.40.190.10">
    <property type="entry name" value="Periplasmic binding protein-like II"/>
    <property type="match status" value="2"/>
</dbReference>
<keyword evidence="2" id="KW-0805">Transcription regulation</keyword>
<comment type="caution">
    <text evidence="6">The sequence shown here is derived from an EMBL/GenBank/DDBJ whole genome shotgun (WGS) entry which is preliminary data.</text>
</comment>
<evidence type="ECO:0000256" key="1">
    <source>
        <dbReference type="ARBA" id="ARBA00009437"/>
    </source>
</evidence>
<dbReference type="Gene3D" id="1.10.10.10">
    <property type="entry name" value="Winged helix-like DNA-binding domain superfamily/Winged helix DNA-binding domain"/>
    <property type="match status" value="1"/>
</dbReference>
<dbReference type="EMBL" id="JBHRYE010000023">
    <property type="protein sequence ID" value="MFC3672757.1"/>
    <property type="molecule type" value="Genomic_DNA"/>
</dbReference>
<dbReference type="InterPro" id="IPR005119">
    <property type="entry name" value="LysR_subst-bd"/>
</dbReference>
<dbReference type="Pfam" id="PF00126">
    <property type="entry name" value="HTH_1"/>
    <property type="match status" value="1"/>
</dbReference>
<keyword evidence="3" id="KW-0238">DNA-binding</keyword>
<dbReference type="InterPro" id="IPR036388">
    <property type="entry name" value="WH-like_DNA-bd_sf"/>
</dbReference>
<name>A0ABV7V700_9SPHN</name>
<gene>
    <name evidence="6" type="ORF">ACFOOT_15145</name>
</gene>
<dbReference type="RefSeq" id="WP_191326341.1">
    <property type="nucleotide sequence ID" value="NZ_BMZP01000045.1"/>
</dbReference>
<evidence type="ECO:0000313" key="7">
    <source>
        <dbReference type="Proteomes" id="UP001595683"/>
    </source>
</evidence>
<feature type="domain" description="HTH lysR-type" evidence="5">
    <location>
        <begin position="7"/>
        <end position="64"/>
    </location>
</feature>
<evidence type="ECO:0000256" key="2">
    <source>
        <dbReference type="ARBA" id="ARBA00023015"/>
    </source>
</evidence>
<dbReference type="Proteomes" id="UP001595683">
    <property type="component" value="Unassembled WGS sequence"/>
</dbReference>
<comment type="similarity">
    <text evidence="1">Belongs to the LysR transcriptional regulatory family.</text>
</comment>
<dbReference type="InterPro" id="IPR036390">
    <property type="entry name" value="WH_DNA-bd_sf"/>
</dbReference>